<sequence>MQVDHIQSVYWYDGANDIENFNPACRMCNFYKSTRTVEDFKKELGKLLSRLEKVFIFRLAVKYGLIKKTDNPIEFYFEKQNKTGKESEK</sequence>
<keyword evidence="2" id="KW-0378">Hydrolase</keyword>
<dbReference type="Gene3D" id="1.10.30.50">
    <property type="match status" value="1"/>
</dbReference>
<dbReference type="EMBL" id="BK015600">
    <property type="protein sequence ID" value="DAE15232.1"/>
    <property type="molecule type" value="Genomic_DNA"/>
</dbReference>
<dbReference type="GO" id="GO:0003676">
    <property type="term" value="F:nucleic acid binding"/>
    <property type="evidence" value="ECO:0007669"/>
    <property type="project" value="InterPro"/>
</dbReference>
<feature type="domain" description="HNH" evidence="1">
    <location>
        <begin position="2"/>
        <end position="32"/>
    </location>
</feature>
<accession>A0A8S5Q861</accession>
<dbReference type="InterPro" id="IPR003615">
    <property type="entry name" value="HNH_nuc"/>
</dbReference>
<evidence type="ECO:0000313" key="2">
    <source>
        <dbReference type="EMBL" id="DAE15232.1"/>
    </source>
</evidence>
<organism evidence="2">
    <name type="scientific">Siphoviridae sp. ctK9J6</name>
    <dbReference type="NCBI Taxonomy" id="2825437"/>
    <lineage>
        <taxon>Viruses</taxon>
        <taxon>Duplodnaviria</taxon>
        <taxon>Heunggongvirae</taxon>
        <taxon>Uroviricota</taxon>
        <taxon>Caudoviricetes</taxon>
    </lineage>
</organism>
<protein>
    <submittedName>
        <fullName evidence="2">RECOMBINATION ENDONUCLEASE VII</fullName>
    </submittedName>
</protein>
<dbReference type="InterPro" id="IPR002711">
    <property type="entry name" value="HNH"/>
</dbReference>
<dbReference type="CDD" id="cd00085">
    <property type="entry name" value="HNHc"/>
    <property type="match status" value="1"/>
</dbReference>
<keyword evidence="2" id="KW-0255">Endonuclease</keyword>
<name>A0A8S5Q861_9CAUD</name>
<reference evidence="2" key="1">
    <citation type="journal article" date="2021" name="Proc. Natl. Acad. Sci. U.S.A.">
        <title>A Catalog of Tens of Thousands of Viruses from Human Metagenomes Reveals Hidden Associations with Chronic Diseases.</title>
        <authorList>
            <person name="Tisza M.J."/>
            <person name="Buck C.B."/>
        </authorList>
    </citation>
    <scope>NUCLEOTIDE SEQUENCE</scope>
    <source>
        <strain evidence="2">CtK9J6</strain>
    </source>
</reference>
<proteinExistence type="predicted"/>
<dbReference type="GO" id="GO:0004519">
    <property type="term" value="F:endonuclease activity"/>
    <property type="evidence" value="ECO:0007669"/>
    <property type="project" value="UniProtKB-KW"/>
</dbReference>
<keyword evidence="2" id="KW-0540">Nuclease</keyword>
<dbReference type="Pfam" id="PF01844">
    <property type="entry name" value="HNH"/>
    <property type="match status" value="1"/>
</dbReference>
<dbReference type="GO" id="GO:0008270">
    <property type="term" value="F:zinc ion binding"/>
    <property type="evidence" value="ECO:0007669"/>
    <property type="project" value="InterPro"/>
</dbReference>
<evidence type="ECO:0000259" key="1">
    <source>
        <dbReference type="Pfam" id="PF01844"/>
    </source>
</evidence>